<name>A0ABD4SQM8_9NEIS</name>
<sequence>MSQRAQAKDPEAELGTINFCFQVLVEKGLVKMQSLSQNKSKLRYVYFLTPTGGAEKSKLTAEFLRRKVAEYEALRVEMEALGAEH</sequence>
<dbReference type="NCBIfam" id="TIGR04176">
    <property type="entry name" value="MarR_EPS"/>
    <property type="match status" value="1"/>
</dbReference>
<evidence type="ECO:0000313" key="3">
    <source>
        <dbReference type="Proteomes" id="UP001200247"/>
    </source>
</evidence>
<dbReference type="Proteomes" id="UP001200247">
    <property type="component" value="Unassembled WGS sequence"/>
</dbReference>
<evidence type="ECO:0000313" key="2">
    <source>
        <dbReference type="EMBL" id="MCG9026061.1"/>
    </source>
</evidence>
<dbReference type="SUPFAM" id="SSF46785">
    <property type="entry name" value="Winged helix' DNA-binding domain"/>
    <property type="match status" value="1"/>
</dbReference>
<gene>
    <name evidence="2" type="ORF">LH440_09135</name>
</gene>
<proteinExistence type="predicted"/>
<dbReference type="InterPro" id="IPR036390">
    <property type="entry name" value="WH_DNA-bd_sf"/>
</dbReference>
<organism evidence="2 3">
    <name type="scientific">Laribacter hongkongensis</name>
    <dbReference type="NCBI Taxonomy" id="168471"/>
    <lineage>
        <taxon>Bacteria</taxon>
        <taxon>Pseudomonadati</taxon>
        <taxon>Pseudomonadota</taxon>
        <taxon>Betaproteobacteria</taxon>
        <taxon>Neisseriales</taxon>
        <taxon>Aquaspirillaceae</taxon>
        <taxon>Laribacter</taxon>
    </lineage>
</organism>
<evidence type="ECO:0000256" key="1">
    <source>
        <dbReference type="SAM" id="Coils"/>
    </source>
</evidence>
<keyword evidence="1" id="KW-0175">Coiled coil</keyword>
<protein>
    <submittedName>
        <fullName evidence="2">MarR family EPS-associated transcriptional regulator</fullName>
    </submittedName>
</protein>
<dbReference type="InterPro" id="IPR026433">
    <property type="entry name" value="MarR_EPS"/>
</dbReference>
<dbReference type="EMBL" id="JAJAXM010000014">
    <property type="protein sequence ID" value="MCG9026061.1"/>
    <property type="molecule type" value="Genomic_DNA"/>
</dbReference>
<reference evidence="2 3" key="1">
    <citation type="submission" date="2021-10" db="EMBL/GenBank/DDBJ databases">
        <title>Whole-genome sequencing analysis of Laribacter hongkongensis: virulence gene profiles, carbohydrate-active enzyme prediction, and antimicrobial resistance characterization.</title>
        <authorList>
            <person name="Yuan P."/>
            <person name="Zhan Y."/>
            <person name="Chen D."/>
        </authorList>
    </citation>
    <scope>NUCLEOTIDE SEQUENCE [LARGE SCALE GENOMIC DNA]</scope>
    <source>
        <strain evidence="2 3">W67</strain>
    </source>
</reference>
<dbReference type="RefSeq" id="WP_373318621.1">
    <property type="nucleotide sequence ID" value="NZ_JAJAXM010000014.1"/>
</dbReference>
<feature type="coiled-coil region" evidence="1">
    <location>
        <begin position="54"/>
        <end position="84"/>
    </location>
</feature>
<accession>A0ABD4SQM8</accession>
<comment type="caution">
    <text evidence="2">The sequence shown here is derived from an EMBL/GenBank/DDBJ whole genome shotgun (WGS) entry which is preliminary data.</text>
</comment>
<dbReference type="AlphaFoldDB" id="A0ABD4SQM8"/>